<dbReference type="EMBL" id="MLJW01000266">
    <property type="protein sequence ID" value="OIQ91220.1"/>
    <property type="molecule type" value="Genomic_DNA"/>
</dbReference>
<feature type="transmembrane region" description="Helical" evidence="5">
    <location>
        <begin position="48"/>
        <end position="69"/>
    </location>
</feature>
<comment type="subcellular location">
    <subcellularLocation>
        <location evidence="1">Membrane</location>
        <topology evidence="1">Multi-pass membrane protein</topology>
    </subcellularLocation>
</comment>
<proteinExistence type="predicted"/>
<dbReference type="InterPro" id="IPR002781">
    <property type="entry name" value="TM_pro_TauE-like"/>
</dbReference>
<comment type="caution">
    <text evidence="6">The sequence shown here is derived from an EMBL/GenBank/DDBJ whole genome shotgun (WGS) entry which is preliminary data.</text>
</comment>
<dbReference type="Pfam" id="PF01925">
    <property type="entry name" value="TauE"/>
    <property type="match status" value="1"/>
</dbReference>
<keyword evidence="3 5" id="KW-1133">Transmembrane helix</keyword>
<protein>
    <submittedName>
        <fullName evidence="6">Sulfite exporter TauE/SafE</fullName>
    </submittedName>
</protein>
<accession>A0A1J5RGI5</accession>
<gene>
    <name evidence="6" type="ORF">GALL_268820</name>
</gene>
<keyword evidence="4 5" id="KW-0472">Membrane</keyword>
<keyword evidence="2 5" id="KW-0812">Transmembrane</keyword>
<feature type="transmembrane region" description="Helical" evidence="5">
    <location>
        <begin position="137"/>
        <end position="170"/>
    </location>
</feature>
<evidence type="ECO:0000256" key="1">
    <source>
        <dbReference type="ARBA" id="ARBA00004141"/>
    </source>
</evidence>
<feature type="transmembrane region" description="Helical" evidence="5">
    <location>
        <begin position="248"/>
        <end position="265"/>
    </location>
</feature>
<dbReference type="PANTHER" id="PTHR43483">
    <property type="entry name" value="MEMBRANE TRANSPORTER PROTEIN HI_0806-RELATED"/>
    <property type="match status" value="1"/>
</dbReference>
<feature type="transmembrane region" description="Helical" evidence="5">
    <location>
        <begin position="177"/>
        <end position="198"/>
    </location>
</feature>
<feature type="transmembrane region" description="Helical" evidence="5">
    <location>
        <begin position="108"/>
        <end position="125"/>
    </location>
</feature>
<dbReference type="GO" id="GO:0016020">
    <property type="term" value="C:membrane"/>
    <property type="evidence" value="ECO:0007669"/>
    <property type="project" value="UniProtKB-SubCell"/>
</dbReference>
<evidence type="ECO:0000256" key="5">
    <source>
        <dbReference type="SAM" id="Phobius"/>
    </source>
</evidence>
<evidence type="ECO:0000256" key="3">
    <source>
        <dbReference type="ARBA" id="ARBA00022989"/>
    </source>
</evidence>
<organism evidence="6">
    <name type="scientific">mine drainage metagenome</name>
    <dbReference type="NCBI Taxonomy" id="410659"/>
    <lineage>
        <taxon>unclassified sequences</taxon>
        <taxon>metagenomes</taxon>
        <taxon>ecological metagenomes</taxon>
    </lineage>
</organism>
<evidence type="ECO:0000256" key="4">
    <source>
        <dbReference type="ARBA" id="ARBA00023136"/>
    </source>
</evidence>
<feature type="transmembrane region" description="Helical" evidence="5">
    <location>
        <begin position="81"/>
        <end position="101"/>
    </location>
</feature>
<feature type="transmembrane region" description="Helical" evidence="5">
    <location>
        <begin position="12"/>
        <end position="36"/>
    </location>
</feature>
<evidence type="ECO:0000256" key="2">
    <source>
        <dbReference type="ARBA" id="ARBA00022692"/>
    </source>
</evidence>
<name>A0A1J5RGI5_9ZZZZ</name>
<dbReference type="PANTHER" id="PTHR43483:SF3">
    <property type="entry name" value="MEMBRANE TRANSPORTER PROTEIN HI_0806-RELATED"/>
    <property type="match status" value="1"/>
</dbReference>
<sequence>MTLWWLSYPLLGIFAGFIAGLFGVGGGLTLVPVLMMAFSAQGFPQTQVMHLALGTSMATITATSIASMRAHHGYGAVRWDIVKGLAPGLVFGTLGGSLLAGLVPTRDLAIVFTVIVYYASLQMVLDLKPKPHRTLPGTAGLIAVGGGIGAVSSMIAAGGGFMSIPFMLFCNVAIHQAVGTSAMLGFPIALAGLIGYLIDGWGAAGLPPFSVSYVYLPAFVGIISCSILIAPLGAKLAHSLPVKPLKRGFGVFLALLATKMLHSLLTA</sequence>
<evidence type="ECO:0000313" key="6">
    <source>
        <dbReference type="EMBL" id="OIQ91220.1"/>
    </source>
</evidence>
<feature type="transmembrane region" description="Helical" evidence="5">
    <location>
        <begin position="213"/>
        <end position="236"/>
    </location>
</feature>
<reference evidence="6" key="1">
    <citation type="submission" date="2016-10" db="EMBL/GenBank/DDBJ databases">
        <title>Sequence of Gallionella enrichment culture.</title>
        <authorList>
            <person name="Poehlein A."/>
            <person name="Muehling M."/>
            <person name="Daniel R."/>
        </authorList>
    </citation>
    <scope>NUCLEOTIDE SEQUENCE</scope>
</reference>
<dbReference type="AlphaFoldDB" id="A0A1J5RGI5"/>